<name>A0A6A5ZJK6_9PLEO</name>
<protein>
    <submittedName>
        <fullName evidence="1">Uncharacterized protein</fullName>
    </submittedName>
</protein>
<dbReference type="AlphaFoldDB" id="A0A6A5ZJK6"/>
<dbReference type="Proteomes" id="UP000799770">
    <property type="component" value="Unassembled WGS sequence"/>
</dbReference>
<keyword evidence="2" id="KW-1185">Reference proteome</keyword>
<evidence type="ECO:0000313" key="1">
    <source>
        <dbReference type="EMBL" id="KAF2119013.1"/>
    </source>
</evidence>
<organism evidence="1 2">
    <name type="scientific">Lophiotrema nucula</name>
    <dbReference type="NCBI Taxonomy" id="690887"/>
    <lineage>
        <taxon>Eukaryota</taxon>
        <taxon>Fungi</taxon>
        <taxon>Dikarya</taxon>
        <taxon>Ascomycota</taxon>
        <taxon>Pezizomycotina</taxon>
        <taxon>Dothideomycetes</taxon>
        <taxon>Pleosporomycetidae</taxon>
        <taxon>Pleosporales</taxon>
        <taxon>Lophiotremataceae</taxon>
        <taxon>Lophiotrema</taxon>
    </lineage>
</organism>
<accession>A0A6A5ZJK6</accession>
<reference evidence="1" key="1">
    <citation type="journal article" date="2020" name="Stud. Mycol.">
        <title>101 Dothideomycetes genomes: a test case for predicting lifestyles and emergence of pathogens.</title>
        <authorList>
            <person name="Haridas S."/>
            <person name="Albert R."/>
            <person name="Binder M."/>
            <person name="Bloem J."/>
            <person name="Labutti K."/>
            <person name="Salamov A."/>
            <person name="Andreopoulos B."/>
            <person name="Baker S."/>
            <person name="Barry K."/>
            <person name="Bills G."/>
            <person name="Bluhm B."/>
            <person name="Cannon C."/>
            <person name="Castanera R."/>
            <person name="Culley D."/>
            <person name="Daum C."/>
            <person name="Ezra D."/>
            <person name="Gonzalez J."/>
            <person name="Henrissat B."/>
            <person name="Kuo A."/>
            <person name="Liang C."/>
            <person name="Lipzen A."/>
            <person name="Lutzoni F."/>
            <person name="Magnuson J."/>
            <person name="Mondo S."/>
            <person name="Nolan M."/>
            <person name="Ohm R."/>
            <person name="Pangilinan J."/>
            <person name="Park H.-J."/>
            <person name="Ramirez L."/>
            <person name="Alfaro M."/>
            <person name="Sun H."/>
            <person name="Tritt A."/>
            <person name="Yoshinaga Y."/>
            <person name="Zwiers L.-H."/>
            <person name="Turgeon B."/>
            <person name="Goodwin S."/>
            <person name="Spatafora J."/>
            <person name="Crous P."/>
            <person name="Grigoriev I."/>
        </authorList>
    </citation>
    <scope>NUCLEOTIDE SEQUENCE</scope>
    <source>
        <strain evidence="1">CBS 627.86</strain>
    </source>
</reference>
<gene>
    <name evidence="1" type="ORF">BDV96DRAFT_643173</name>
</gene>
<dbReference type="EMBL" id="ML977316">
    <property type="protein sequence ID" value="KAF2119013.1"/>
    <property type="molecule type" value="Genomic_DNA"/>
</dbReference>
<proteinExistence type="predicted"/>
<dbReference type="OrthoDB" id="10256774at2759"/>
<evidence type="ECO:0000313" key="2">
    <source>
        <dbReference type="Proteomes" id="UP000799770"/>
    </source>
</evidence>
<sequence length="245" mass="27919">MVDANLPEGLAYRGLVPFKYFKVGFKEVEMTVQFDFNNPITPIQCLLIDYDNQMPRKVVQSLGYMLHRTMFAELAKKDGPWNIIEAGLTTVRLLGSLTVFLRDYRDIGNGHQPTGVLTTPTVNARNPDQMAPTVNLNAGLAAKLLGKHPEEIFKDDILPHWRLQDCENVMRSDLTRRFLNYQRQIRERVSNLDFGELRATVPYQFRRSGQGLASREQLVEYLVKPHITFHGTSTKNVASIVKVVS</sequence>